<dbReference type="RefSeq" id="WP_210036572.1">
    <property type="nucleotide sequence ID" value="NZ_JAGINU010000002.1"/>
</dbReference>
<sequence>MNRYGRQAMQHWQTHLPNRYAKIENPQQHFTSLGNQVQDEIENLAANQAAQEGPAGTYLDQVGRLNRIQAQAEEQILAERVLLSPEADDPTPADLPR</sequence>
<reference evidence="1 2" key="1">
    <citation type="submission" date="2021-03" db="EMBL/GenBank/DDBJ databases">
        <title>Sequencing the genomes of 1000 actinobacteria strains.</title>
        <authorList>
            <person name="Klenk H.-P."/>
        </authorList>
    </citation>
    <scope>NUCLEOTIDE SEQUENCE [LARGE SCALE GENOMIC DNA]</scope>
    <source>
        <strain evidence="1 2">DSM 45256</strain>
    </source>
</reference>
<name>A0ABS4W591_9PSEU</name>
<accession>A0ABS4W591</accession>
<dbReference type="Proteomes" id="UP001519295">
    <property type="component" value="Unassembled WGS sequence"/>
</dbReference>
<protein>
    <submittedName>
        <fullName evidence="1">Uncharacterized protein</fullName>
    </submittedName>
</protein>
<keyword evidence="2" id="KW-1185">Reference proteome</keyword>
<evidence type="ECO:0000313" key="1">
    <source>
        <dbReference type="EMBL" id="MBP2371386.1"/>
    </source>
</evidence>
<organism evidence="1 2">
    <name type="scientific">Pseudonocardia parietis</name>
    <dbReference type="NCBI Taxonomy" id="570936"/>
    <lineage>
        <taxon>Bacteria</taxon>
        <taxon>Bacillati</taxon>
        <taxon>Actinomycetota</taxon>
        <taxon>Actinomycetes</taxon>
        <taxon>Pseudonocardiales</taxon>
        <taxon>Pseudonocardiaceae</taxon>
        <taxon>Pseudonocardia</taxon>
    </lineage>
</organism>
<comment type="caution">
    <text evidence="1">The sequence shown here is derived from an EMBL/GenBank/DDBJ whole genome shotgun (WGS) entry which is preliminary data.</text>
</comment>
<proteinExistence type="predicted"/>
<dbReference type="EMBL" id="JAGINU010000002">
    <property type="protein sequence ID" value="MBP2371386.1"/>
    <property type="molecule type" value="Genomic_DNA"/>
</dbReference>
<evidence type="ECO:0000313" key="2">
    <source>
        <dbReference type="Proteomes" id="UP001519295"/>
    </source>
</evidence>
<gene>
    <name evidence="1" type="ORF">JOF36_007159</name>
</gene>